<dbReference type="AlphaFoldDB" id="A0A4R6E6A7"/>
<name>A0A4R6E6A7_9RHOO</name>
<accession>A0A4R6E6A7</accession>
<reference evidence="1 2" key="1">
    <citation type="submission" date="2019-03" db="EMBL/GenBank/DDBJ databases">
        <title>Genomic Encyclopedia of Type Strains, Phase IV (KMG-IV): sequencing the most valuable type-strain genomes for metagenomic binning, comparative biology and taxonomic classification.</title>
        <authorList>
            <person name="Goeker M."/>
        </authorList>
    </citation>
    <scope>NUCLEOTIDE SEQUENCE [LARGE SCALE GENOMIC DNA]</scope>
    <source>
        <strain evidence="1 2">DSM 12121</strain>
    </source>
</reference>
<dbReference type="Proteomes" id="UP000295129">
    <property type="component" value="Unassembled WGS sequence"/>
</dbReference>
<dbReference type="OrthoDB" id="6088517at2"/>
<evidence type="ECO:0000313" key="1">
    <source>
        <dbReference type="EMBL" id="TDN53411.1"/>
    </source>
</evidence>
<protein>
    <submittedName>
        <fullName evidence="1">Uncharacterized protein</fullName>
    </submittedName>
</protein>
<dbReference type="RefSeq" id="WP_133589995.1">
    <property type="nucleotide sequence ID" value="NZ_SNVV01000005.1"/>
</dbReference>
<dbReference type="EMBL" id="SNVV01000005">
    <property type="protein sequence ID" value="TDN53411.1"/>
    <property type="molecule type" value="Genomic_DNA"/>
</dbReference>
<comment type="caution">
    <text evidence="1">The sequence shown here is derived from an EMBL/GenBank/DDBJ whole genome shotgun (WGS) entry which is preliminary data.</text>
</comment>
<sequence>MGLLTLIVYHKQATSARLRFVRFPQSVIAASLEVEGDPAIVSPHPGPLVNQAASRLGLPVGGLRVDPEFRSRMLMPEGSATVWLGELTATDPPFEAVDKAGGRFALLTELAGIPDTERDVMRDVYEHILG</sequence>
<proteinExistence type="predicted"/>
<evidence type="ECO:0000313" key="2">
    <source>
        <dbReference type="Proteomes" id="UP000295129"/>
    </source>
</evidence>
<gene>
    <name evidence="1" type="ORF">C7389_10584</name>
</gene>
<keyword evidence="2" id="KW-1185">Reference proteome</keyword>
<organism evidence="1 2">
    <name type="scientific">Azoarcus indigens</name>
    <dbReference type="NCBI Taxonomy" id="29545"/>
    <lineage>
        <taxon>Bacteria</taxon>
        <taxon>Pseudomonadati</taxon>
        <taxon>Pseudomonadota</taxon>
        <taxon>Betaproteobacteria</taxon>
        <taxon>Rhodocyclales</taxon>
        <taxon>Zoogloeaceae</taxon>
        <taxon>Azoarcus</taxon>
    </lineage>
</organism>